<dbReference type="PANTHER" id="PTHR10357">
    <property type="entry name" value="ALPHA-AMYLASE FAMILY MEMBER"/>
    <property type="match status" value="1"/>
</dbReference>
<sequence length="710" mass="81488">MVTDSMGYHFLMEGNGIIACYDMYPTQFHSIKDMIDYLPVLKQMGFNALWINPMQMPGDISGFFKTDKNNGVKTGNEVTRSLYAMSHPLLFNPQFSLGSPGESTETIQQLNREALQLFTQNARNLEIVPMFDLVLNHVAIDSPVCQDKPHWFKGVHEDFKDVRGFNYDDENTRKEIITEFWQPYIKRYMIDYGFDGVRVDAVGYVHPEVRRELYAYIHSLAAEHGKPKPVILDEALFSKRPLADEVNYLKLPGIGPTHITTESYNVEFDLASTGLPDEVTLEEQLKASVVFQQKDGTMRENMKGGCINFCGNHDYRSLAMTILFQMAKKRLKSDSLYNDLMSSYQESCIKLNIVKEKPHELQEPLKTTLLYSYVDQIKRELENNKEETAQEFKTLVLEKLALSALTGSGGWFILSGDETCDITAKTVFQRKGAVDKSYYPQREHRIFSEKPVIAHTILEKMAEDNFFIENAENKWMLELYRSVSSFPEMQKRLLVSHIDNIKHQINAGIDHVQEKFARLLAIEELNIEFTPQDFLAKPRTHENGWLGLQNNFAFIGQLNALLKKLPASLPGFSSELVRLPEKPHLIIVVRKNGNELNAPIDIVVVNLDKDKRETLTKGDVQLIAKNYCSQFFSKNNQGACDNLWEKLYLSVLKSAANNRIHTDTSIKLEGPHLFEFKETSINTFFTIEKEKIHSHRNDENIVLNENTILR</sequence>
<organism evidence="1 2">
    <name type="scientific">Legionella pneumophila subsp. pascullei</name>
    <dbReference type="NCBI Taxonomy" id="91890"/>
    <lineage>
        <taxon>Bacteria</taxon>
        <taxon>Pseudomonadati</taxon>
        <taxon>Pseudomonadota</taxon>
        <taxon>Gammaproteobacteria</taxon>
        <taxon>Legionellales</taxon>
        <taxon>Legionellaceae</taxon>
        <taxon>Legionella</taxon>
    </lineage>
</organism>
<accession>A0AAX2IXC3</accession>
<evidence type="ECO:0000313" key="1">
    <source>
        <dbReference type="EMBL" id="SQG90532.1"/>
    </source>
</evidence>
<gene>
    <name evidence="1" type="ORF">NCTC12272_01724</name>
</gene>
<dbReference type="CDD" id="cd00551">
    <property type="entry name" value="AmyAc_family"/>
    <property type="match status" value="1"/>
</dbReference>
<reference evidence="1 2" key="1">
    <citation type="submission" date="2018-06" db="EMBL/GenBank/DDBJ databases">
        <authorList>
            <consortium name="Pathogen Informatics"/>
            <person name="Doyle S."/>
        </authorList>
    </citation>
    <scope>NUCLEOTIDE SEQUENCE [LARGE SCALE GENOMIC DNA]</scope>
    <source>
        <strain evidence="1 2">NCTC12272</strain>
    </source>
</reference>
<dbReference type="InterPro" id="IPR017853">
    <property type="entry name" value="GH"/>
</dbReference>
<dbReference type="AlphaFoldDB" id="A0AAX2IXC3"/>
<evidence type="ECO:0000313" key="2">
    <source>
        <dbReference type="Proteomes" id="UP000249566"/>
    </source>
</evidence>
<dbReference type="SUPFAM" id="SSF51445">
    <property type="entry name" value="(Trans)glycosidases"/>
    <property type="match status" value="1"/>
</dbReference>
<dbReference type="Proteomes" id="UP000249566">
    <property type="component" value="Chromosome 1"/>
</dbReference>
<name>A0AAX2IXC3_LEGPN</name>
<proteinExistence type="predicted"/>
<dbReference type="Gene3D" id="3.20.20.80">
    <property type="entry name" value="Glycosidases"/>
    <property type="match status" value="1"/>
</dbReference>
<protein>
    <submittedName>
        <fullName evidence="1">Alpha-amylase</fullName>
    </submittedName>
</protein>
<dbReference type="EMBL" id="LS483412">
    <property type="protein sequence ID" value="SQG90532.1"/>
    <property type="molecule type" value="Genomic_DNA"/>
</dbReference>